<comment type="similarity">
    <text evidence="2">Belongs to the CorA metal ion transporter (MIT) (TC 1.A.35) family.</text>
</comment>
<sequence length="482" mass="53835">MLNSDGSSFAAPSKTPSTTNERSAQITNLDPARDHEAKHKLDINFRYLEDLARLGQREQRGFPGLAAGLPLSCDLQDPDIATAAADLVVVPLEEEPLTTQEGSAQACPDPNRFSFFSSALECTIHVSRFGDLVLPGDNISTLFNLQEDESAEGVWWLNVNNPSREEIRAICLAFGIHPLTMEDIDTKETREKIELFPSYYFASFRSFKVLQQPGSVKYAPFNVYVVVFREGTISFSFTPNNHASQVRSRIAMLKEHVSISSDWICYALIDDIVDTFAPELARIERETATIEDQMYITRPDDHQEFLLQINKARKGVLSLMRLLGGKADVLRAFTKRIYSNHKLELEQEDSDDSHEPDLVSPGTTPDMHIGLYLGDVQDHITTTTHTLTHLETILSSSRTNYLTRLSIEGIEQGTQTNRVLGRLNVIATLFLPLTVLCSLFGMNVRVPWQEVEDNVYAFVGIAAVIAVVVFGGVGVAGVRWRR</sequence>
<dbReference type="SUPFAM" id="SSF143865">
    <property type="entry name" value="CorA soluble domain-like"/>
    <property type="match status" value="1"/>
</dbReference>
<dbReference type="InterPro" id="IPR044089">
    <property type="entry name" value="Alr1-like"/>
</dbReference>
<dbReference type="PANTHER" id="PTHR21535">
    <property type="entry name" value="MAGNESIUM AND COBALT TRANSPORT PROTEIN/MITOCHONDRIAL IMPORT INNER MEMBRANE TRANSLOCASE SUBUNIT TIM8"/>
    <property type="match status" value="1"/>
</dbReference>
<comment type="caution">
    <text evidence="8">The sequence shown here is derived from an EMBL/GenBank/DDBJ whole genome shotgun (WGS) entry which is preliminary data.</text>
</comment>
<dbReference type="GO" id="GO:0015095">
    <property type="term" value="F:magnesium ion transmembrane transporter activity"/>
    <property type="evidence" value="ECO:0007669"/>
    <property type="project" value="InterPro"/>
</dbReference>
<evidence type="ECO:0000256" key="3">
    <source>
        <dbReference type="ARBA" id="ARBA00022692"/>
    </source>
</evidence>
<organism evidence="8 9">
    <name type="scientific">Parachaetomium inaequale</name>
    <dbReference type="NCBI Taxonomy" id="2588326"/>
    <lineage>
        <taxon>Eukaryota</taxon>
        <taxon>Fungi</taxon>
        <taxon>Dikarya</taxon>
        <taxon>Ascomycota</taxon>
        <taxon>Pezizomycotina</taxon>
        <taxon>Sordariomycetes</taxon>
        <taxon>Sordariomycetidae</taxon>
        <taxon>Sordariales</taxon>
        <taxon>Chaetomiaceae</taxon>
        <taxon>Parachaetomium</taxon>
    </lineage>
</organism>
<name>A0AAN6PLE9_9PEZI</name>
<gene>
    <name evidence="8" type="ORF">C8A01DRAFT_13443</name>
</gene>
<feature type="region of interest" description="Disordered" evidence="6">
    <location>
        <begin position="1"/>
        <end position="33"/>
    </location>
</feature>
<dbReference type="Pfam" id="PF01544">
    <property type="entry name" value="CorA"/>
    <property type="match status" value="1"/>
</dbReference>
<dbReference type="GO" id="GO:0005886">
    <property type="term" value="C:plasma membrane"/>
    <property type="evidence" value="ECO:0007669"/>
    <property type="project" value="TreeGrafter"/>
</dbReference>
<dbReference type="CDD" id="cd12829">
    <property type="entry name" value="Alr1p-like"/>
    <property type="match status" value="1"/>
</dbReference>
<evidence type="ECO:0000313" key="9">
    <source>
        <dbReference type="Proteomes" id="UP001303115"/>
    </source>
</evidence>
<dbReference type="InterPro" id="IPR045863">
    <property type="entry name" value="CorA_TM1_TM2"/>
</dbReference>
<dbReference type="EMBL" id="MU854333">
    <property type="protein sequence ID" value="KAK4042947.1"/>
    <property type="molecule type" value="Genomic_DNA"/>
</dbReference>
<protein>
    <recommendedName>
        <fullName evidence="10">Magnesium transporter CorA</fullName>
    </recommendedName>
</protein>
<keyword evidence="5 7" id="KW-0472">Membrane</keyword>
<dbReference type="InterPro" id="IPR045861">
    <property type="entry name" value="CorA_cytoplasmic_dom"/>
</dbReference>
<evidence type="ECO:0000256" key="4">
    <source>
        <dbReference type="ARBA" id="ARBA00022989"/>
    </source>
</evidence>
<proteinExistence type="inferred from homology"/>
<dbReference type="SUPFAM" id="SSF144083">
    <property type="entry name" value="Magnesium transport protein CorA, transmembrane region"/>
    <property type="match status" value="1"/>
</dbReference>
<evidence type="ECO:0000256" key="5">
    <source>
        <dbReference type="ARBA" id="ARBA00023136"/>
    </source>
</evidence>
<comment type="subcellular location">
    <subcellularLocation>
        <location evidence="1">Membrane</location>
        <topology evidence="1">Multi-pass membrane protein</topology>
    </subcellularLocation>
</comment>
<dbReference type="Proteomes" id="UP001303115">
    <property type="component" value="Unassembled WGS sequence"/>
</dbReference>
<accession>A0AAN6PLE9</accession>
<dbReference type="InterPro" id="IPR002523">
    <property type="entry name" value="MgTranspt_CorA/ZnTranspt_ZntB"/>
</dbReference>
<dbReference type="Gene3D" id="3.30.460.20">
    <property type="entry name" value="CorA soluble domain-like"/>
    <property type="match status" value="1"/>
</dbReference>
<evidence type="ECO:0008006" key="10">
    <source>
        <dbReference type="Google" id="ProtNLM"/>
    </source>
</evidence>
<feature type="transmembrane region" description="Helical" evidence="7">
    <location>
        <begin position="423"/>
        <end position="443"/>
    </location>
</feature>
<evidence type="ECO:0000313" key="8">
    <source>
        <dbReference type="EMBL" id="KAK4042947.1"/>
    </source>
</evidence>
<dbReference type="Gene3D" id="1.20.58.340">
    <property type="entry name" value="Magnesium transport protein CorA, transmembrane region"/>
    <property type="match status" value="2"/>
</dbReference>
<feature type="transmembrane region" description="Helical" evidence="7">
    <location>
        <begin position="455"/>
        <end position="478"/>
    </location>
</feature>
<evidence type="ECO:0000256" key="7">
    <source>
        <dbReference type="SAM" id="Phobius"/>
    </source>
</evidence>
<evidence type="ECO:0000256" key="2">
    <source>
        <dbReference type="ARBA" id="ARBA00009765"/>
    </source>
</evidence>
<dbReference type="GO" id="GO:0010961">
    <property type="term" value="P:intracellular magnesium ion homeostasis"/>
    <property type="evidence" value="ECO:0007669"/>
    <property type="project" value="TreeGrafter"/>
</dbReference>
<keyword evidence="3 7" id="KW-0812">Transmembrane</keyword>
<dbReference type="AlphaFoldDB" id="A0AAN6PLE9"/>
<keyword evidence="4 7" id="KW-1133">Transmembrane helix</keyword>
<evidence type="ECO:0000256" key="6">
    <source>
        <dbReference type="SAM" id="MobiDB-lite"/>
    </source>
</evidence>
<keyword evidence="9" id="KW-1185">Reference proteome</keyword>
<dbReference type="PANTHER" id="PTHR21535:SF55">
    <property type="entry name" value="MAGNESIUM TRANSPORTER ALR1-RELATED"/>
    <property type="match status" value="1"/>
</dbReference>
<evidence type="ECO:0000256" key="1">
    <source>
        <dbReference type="ARBA" id="ARBA00004141"/>
    </source>
</evidence>
<feature type="compositionally biased region" description="Polar residues" evidence="6">
    <location>
        <begin position="14"/>
        <end position="28"/>
    </location>
</feature>
<reference evidence="9" key="1">
    <citation type="journal article" date="2023" name="Mol. Phylogenet. Evol.">
        <title>Genome-scale phylogeny and comparative genomics of the fungal order Sordariales.</title>
        <authorList>
            <person name="Hensen N."/>
            <person name="Bonometti L."/>
            <person name="Westerberg I."/>
            <person name="Brannstrom I.O."/>
            <person name="Guillou S."/>
            <person name="Cros-Aarteil S."/>
            <person name="Calhoun S."/>
            <person name="Haridas S."/>
            <person name="Kuo A."/>
            <person name="Mondo S."/>
            <person name="Pangilinan J."/>
            <person name="Riley R."/>
            <person name="LaButti K."/>
            <person name="Andreopoulos B."/>
            <person name="Lipzen A."/>
            <person name="Chen C."/>
            <person name="Yan M."/>
            <person name="Daum C."/>
            <person name="Ng V."/>
            <person name="Clum A."/>
            <person name="Steindorff A."/>
            <person name="Ohm R.A."/>
            <person name="Martin F."/>
            <person name="Silar P."/>
            <person name="Natvig D.O."/>
            <person name="Lalanne C."/>
            <person name="Gautier V."/>
            <person name="Ament-Velasquez S.L."/>
            <person name="Kruys A."/>
            <person name="Hutchinson M.I."/>
            <person name="Powell A.J."/>
            <person name="Barry K."/>
            <person name="Miller A.N."/>
            <person name="Grigoriev I.V."/>
            <person name="Debuchy R."/>
            <person name="Gladieux P."/>
            <person name="Hiltunen Thoren M."/>
            <person name="Johannesson H."/>
        </authorList>
    </citation>
    <scope>NUCLEOTIDE SEQUENCE [LARGE SCALE GENOMIC DNA]</scope>
    <source>
        <strain evidence="9">CBS 284.82</strain>
    </source>
</reference>